<protein>
    <submittedName>
        <fullName evidence="1">Uncharacterized protein</fullName>
    </submittedName>
</protein>
<evidence type="ECO:0000313" key="1">
    <source>
        <dbReference type="EMBL" id="KAH7945055.1"/>
    </source>
</evidence>
<dbReference type="Proteomes" id="UP000821865">
    <property type="component" value="Chromosome 6"/>
</dbReference>
<sequence>MTGGTTGHIEESLQEAIWQIEDCLRGTGLRCSPQKSELLVLPPPRHWRKSTEKEAANITLRTEDGTTIPHVRGIRVLGMHFDAGKRQPHRSEPAANEGGSGYPPGQADLHQTTWDARDESPATAAVVRDEPRLLTRLATTKAGRAILQRVGLRPPRAESYWEEAPKREEVSKQVARRLVVLPLPRNVHPDRNKERRVARARALAETYADDAKAVYVDAAKHQRKPKTYVAAVVRATDGKVLNACSVRATSAEQAEEAAIALALSGIPEATTILSDSRTAIANFGRGSVGTPAASLLPRTKSTTTHIRWFSAHVGVIPGGAANRNEEADVVARELAYRAAPPRPSEADEADFLDPDPLLDYGGILAWYREGRRALPGPHPRLGRREGVLLRQLQTGTVLTPALARHVCPGLFESATCSVCARELATLAHVLWGCDACAGGTVRDSLPPDMEHYISSPDHQAQLQAIQRLDAALARQKRTEATPSS</sequence>
<comment type="caution">
    <text evidence="1">The sequence shown here is derived from an EMBL/GenBank/DDBJ whole genome shotgun (WGS) entry which is preliminary data.</text>
</comment>
<accession>A0ACB8CJN9</accession>
<proteinExistence type="predicted"/>
<evidence type="ECO:0000313" key="2">
    <source>
        <dbReference type="Proteomes" id="UP000821865"/>
    </source>
</evidence>
<organism evidence="1 2">
    <name type="scientific">Dermacentor silvarum</name>
    <name type="common">Tick</name>
    <dbReference type="NCBI Taxonomy" id="543639"/>
    <lineage>
        <taxon>Eukaryota</taxon>
        <taxon>Metazoa</taxon>
        <taxon>Ecdysozoa</taxon>
        <taxon>Arthropoda</taxon>
        <taxon>Chelicerata</taxon>
        <taxon>Arachnida</taxon>
        <taxon>Acari</taxon>
        <taxon>Parasitiformes</taxon>
        <taxon>Ixodida</taxon>
        <taxon>Ixodoidea</taxon>
        <taxon>Ixodidae</taxon>
        <taxon>Rhipicephalinae</taxon>
        <taxon>Dermacentor</taxon>
    </lineage>
</organism>
<name>A0ACB8CJN9_DERSI</name>
<keyword evidence="2" id="KW-1185">Reference proteome</keyword>
<dbReference type="EMBL" id="CM023475">
    <property type="protein sequence ID" value="KAH7945055.1"/>
    <property type="molecule type" value="Genomic_DNA"/>
</dbReference>
<reference evidence="1" key="1">
    <citation type="submission" date="2020-05" db="EMBL/GenBank/DDBJ databases">
        <title>Large-scale comparative analyses of tick genomes elucidate their genetic diversity and vector capacities.</title>
        <authorList>
            <person name="Jia N."/>
            <person name="Wang J."/>
            <person name="Shi W."/>
            <person name="Du L."/>
            <person name="Sun Y."/>
            <person name="Zhan W."/>
            <person name="Jiang J."/>
            <person name="Wang Q."/>
            <person name="Zhang B."/>
            <person name="Ji P."/>
            <person name="Sakyi L.B."/>
            <person name="Cui X."/>
            <person name="Yuan T."/>
            <person name="Jiang B."/>
            <person name="Yang W."/>
            <person name="Lam T.T.-Y."/>
            <person name="Chang Q."/>
            <person name="Ding S."/>
            <person name="Wang X."/>
            <person name="Zhu J."/>
            <person name="Ruan X."/>
            <person name="Zhao L."/>
            <person name="Wei J."/>
            <person name="Que T."/>
            <person name="Du C."/>
            <person name="Cheng J."/>
            <person name="Dai P."/>
            <person name="Han X."/>
            <person name="Huang E."/>
            <person name="Gao Y."/>
            <person name="Liu J."/>
            <person name="Shao H."/>
            <person name="Ye R."/>
            <person name="Li L."/>
            <person name="Wei W."/>
            <person name="Wang X."/>
            <person name="Wang C."/>
            <person name="Yang T."/>
            <person name="Huo Q."/>
            <person name="Li W."/>
            <person name="Guo W."/>
            <person name="Chen H."/>
            <person name="Zhou L."/>
            <person name="Ni X."/>
            <person name="Tian J."/>
            <person name="Zhou Y."/>
            <person name="Sheng Y."/>
            <person name="Liu T."/>
            <person name="Pan Y."/>
            <person name="Xia L."/>
            <person name="Li J."/>
            <person name="Zhao F."/>
            <person name="Cao W."/>
        </authorList>
    </citation>
    <scope>NUCLEOTIDE SEQUENCE</scope>
    <source>
        <strain evidence="1">Dsil-2018</strain>
    </source>
</reference>
<gene>
    <name evidence="1" type="ORF">HPB49_005638</name>
</gene>